<evidence type="ECO:0000256" key="1">
    <source>
        <dbReference type="ARBA" id="ARBA00005061"/>
    </source>
</evidence>
<feature type="active site" description="Proton acceptor" evidence="6">
    <location>
        <position position="23"/>
    </location>
</feature>
<name>F2NGH8_DESAR</name>
<feature type="active site" description="Charge relay system" evidence="6">
    <location>
        <position position="112"/>
    </location>
</feature>
<evidence type="ECO:0000256" key="6">
    <source>
        <dbReference type="PIRSR" id="PIRSR006113-1"/>
    </source>
</evidence>
<comment type="cofactor">
    <cofactor evidence="5 7">
        <name>Zn(2+)</name>
        <dbReference type="ChEBI" id="CHEBI:29105"/>
    </cofactor>
    <text evidence="5 7">Binds 1 zinc ion per subunit.</text>
</comment>
<keyword evidence="5 7" id="KW-0479">Metal-binding</keyword>
<dbReference type="Proteomes" id="UP000000483">
    <property type="component" value="Chromosome"/>
</dbReference>
<accession>F2NGH8</accession>
<comment type="pathway">
    <text evidence="1 5">Purine metabolism; 7-cyano-7-deazaguanine biosynthesis.</text>
</comment>
<dbReference type="AlphaFoldDB" id="F2NGH8"/>
<dbReference type="KEGG" id="dao:Desac_0711"/>
<dbReference type="Pfam" id="PF01242">
    <property type="entry name" value="PTPS"/>
    <property type="match status" value="1"/>
</dbReference>
<feature type="binding site" evidence="7">
    <location>
        <position position="29"/>
    </location>
    <ligand>
        <name>Zn(2+)</name>
        <dbReference type="ChEBI" id="CHEBI:29105"/>
    </ligand>
</feature>
<dbReference type="HOGENOM" id="CLU_111016_6_3_7"/>
<dbReference type="OrthoDB" id="9804698at2"/>
<sequence>MYELKVITQFAAAHRLDNFYGKCEALHGHNWKVEIFLRADGLDEAGLVMDFGKIKSRAHEILSEIDHTFLNELPAFKTQNPSSENIARYLFERLGAAINNDRVTVSRISVWESDNTSASYFLAG</sequence>
<dbReference type="UniPathway" id="UPA00391"/>
<gene>
    <name evidence="8" type="ordered locus">Desac_0711</name>
</gene>
<feature type="active site" description="Charge relay system" evidence="6">
    <location>
        <position position="67"/>
    </location>
</feature>
<dbReference type="InterPro" id="IPR038418">
    <property type="entry name" value="6-PTP_synth/QueD_sf"/>
</dbReference>
<comment type="catalytic activity">
    <reaction evidence="4 5">
        <text>7,8-dihydroneopterin 3'-triphosphate + H2O = 6-carboxy-5,6,7,8-tetrahydropterin + triphosphate + acetaldehyde + 2 H(+)</text>
        <dbReference type="Rhea" id="RHEA:27966"/>
        <dbReference type="ChEBI" id="CHEBI:15343"/>
        <dbReference type="ChEBI" id="CHEBI:15377"/>
        <dbReference type="ChEBI" id="CHEBI:15378"/>
        <dbReference type="ChEBI" id="CHEBI:18036"/>
        <dbReference type="ChEBI" id="CHEBI:58462"/>
        <dbReference type="ChEBI" id="CHEBI:61032"/>
        <dbReference type="EC" id="4.1.2.50"/>
    </reaction>
</comment>
<dbReference type="PANTHER" id="PTHR12589">
    <property type="entry name" value="PYRUVOYL TETRAHYDROBIOPTERIN SYNTHASE"/>
    <property type="match status" value="1"/>
</dbReference>
<reference evidence="9" key="2">
    <citation type="submission" date="2011-03" db="EMBL/GenBank/DDBJ databases">
        <title>The complete genome of Desulfobacca acetoxidans DSM 11109.</title>
        <authorList>
            <consortium name="US DOE Joint Genome Institute (JGI-PGF)"/>
            <person name="Lucas S."/>
            <person name="Copeland A."/>
            <person name="Lapidus A."/>
            <person name="Bruce D."/>
            <person name="Goodwin L."/>
            <person name="Pitluck S."/>
            <person name="Peters L."/>
            <person name="Kyrpides N."/>
            <person name="Mavromatis K."/>
            <person name="Ivanova N."/>
            <person name="Ovchinnikova G."/>
            <person name="Teshima H."/>
            <person name="Detter J.C."/>
            <person name="Han C."/>
            <person name="Land M."/>
            <person name="Hauser L."/>
            <person name="Markowitz V."/>
            <person name="Cheng J.-F."/>
            <person name="Hugenholtz P."/>
            <person name="Woyke T."/>
            <person name="Wu D."/>
            <person name="Spring S."/>
            <person name="Schueler E."/>
            <person name="Brambilla E."/>
            <person name="Klenk H.-P."/>
            <person name="Eisen J.A."/>
        </authorList>
    </citation>
    <scope>NUCLEOTIDE SEQUENCE [LARGE SCALE GENOMIC DNA]</scope>
    <source>
        <strain evidence="9">ATCC 700848 / DSM 11109 / ASRB2</strain>
    </source>
</reference>
<dbReference type="PIRSF" id="PIRSF006113">
    <property type="entry name" value="PTP_synth"/>
    <property type="match status" value="1"/>
</dbReference>
<dbReference type="GO" id="GO:0008616">
    <property type="term" value="P:tRNA queuosine(34) biosynthetic process"/>
    <property type="evidence" value="ECO:0007669"/>
    <property type="project" value="UniProtKB-KW"/>
</dbReference>
<feature type="binding site" evidence="7">
    <location>
        <position position="14"/>
    </location>
    <ligand>
        <name>Zn(2+)</name>
        <dbReference type="ChEBI" id="CHEBI:29105"/>
    </ligand>
</feature>
<feature type="binding site" evidence="7">
    <location>
        <position position="27"/>
    </location>
    <ligand>
        <name>Zn(2+)</name>
        <dbReference type="ChEBI" id="CHEBI:29105"/>
    </ligand>
</feature>
<protein>
    <recommendedName>
        <fullName evidence="3 5">6-carboxy-5,6,7,8-tetrahydropterin synthase</fullName>
        <ecNumber evidence="5">4.-.-.-</ecNumber>
    </recommendedName>
</protein>
<dbReference type="GO" id="GO:0070497">
    <property type="term" value="F:6-carboxytetrahydropterin synthase activity"/>
    <property type="evidence" value="ECO:0007669"/>
    <property type="project" value="UniProtKB-EC"/>
</dbReference>
<evidence type="ECO:0000256" key="4">
    <source>
        <dbReference type="ARBA" id="ARBA00048807"/>
    </source>
</evidence>
<keyword evidence="5 7" id="KW-0862">Zinc</keyword>
<dbReference type="PANTHER" id="PTHR12589:SF8">
    <property type="entry name" value="6-CARBOXY-5,6,7,8-TETRAHYDROPTERIN SYNTHASE"/>
    <property type="match status" value="1"/>
</dbReference>
<dbReference type="Gene3D" id="3.30.479.10">
    <property type="entry name" value="6-pyruvoyl tetrahydropterin synthase/QueD"/>
    <property type="match status" value="1"/>
</dbReference>
<dbReference type="EC" id="4.-.-.-" evidence="5"/>
<dbReference type="SUPFAM" id="SSF55620">
    <property type="entry name" value="Tetrahydrobiopterin biosynthesis enzymes-like"/>
    <property type="match status" value="1"/>
</dbReference>
<dbReference type="EMBL" id="CP002629">
    <property type="protein sequence ID" value="AEB08591.1"/>
    <property type="molecule type" value="Genomic_DNA"/>
</dbReference>
<reference evidence="8 9" key="1">
    <citation type="journal article" date="2011" name="Stand. Genomic Sci.">
        <title>Complete genome sequence of the acetate-degrading sulfate reducer Desulfobacca acetoxidans type strain (ASRB2).</title>
        <authorList>
            <person name="Goker M."/>
            <person name="Teshima H."/>
            <person name="Lapidus A."/>
            <person name="Nolan M."/>
            <person name="Lucas S."/>
            <person name="Hammon N."/>
            <person name="Deshpande S."/>
            <person name="Cheng J.F."/>
            <person name="Tapia R."/>
            <person name="Han C."/>
            <person name="Goodwin L."/>
            <person name="Pitluck S."/>
            <person name="Huntemann M."/>
            <person name="Liolios K."/>
            <person name="Ivanova N."/>
            <person name="Pagani I."/>
            <person name="Mavromatis K."/>
            <person name="Ovchinikova G."/>
            <person name="Pati A."/>
            <person name="Chen A."/>
            <person name="Palaniappan K."/>
            <person name="Land M."/>
            <person name="Hauser L."/>
            <person name="Brambilla E.M."/>
            <person name="Rohde M."/>
            <person name="Spring S."/>
            <person name="Detter J.C."/>
            <person name="Woyke T."/>
            <person name="Bristow J."/>
            <person name="Eisen J.A."/>
            <person name="Markowitz V."/>
            <person name="Hugenholtz P."/>
            <person name="Kyrpides N.C."/>
            <person name="Klenk H.P."/>
        </authorList>
    </citation>
    <scope>NUCLEOTIDE SEQUENCE [LARGE SCALE GENOMIC DNA]</scope>
    <source>
        <strain evidence="9">ATCC 700848 / DSM 11109 / ASRB2</strain>
    </source>
</reference>
<evidence type="ECO:0000313" key="9">
    <source>
        <dbReference type="Proteomes" id="UP000000483"/>
    </source>
</evidence>
<dbReference type="RefSeq" id="WP_013705704.1">
    <property type="nucleotide sequence ID" value="NC_015388.1"/>
</dbReference>
<dbReference type="InterPro" id="IPR007115">
    <property type="entry name" value="6-PTP_synth/QueD"/>
</dbReference>
<keyword evidence="9" id="KW-1185">Reference proteome</keyword>
<comment type="similarity">
    <text evidence="2 5">Belongs to the PTPS family. QueD subfamily.</text>
</comment>
<evidence type="ECO:0000256" key="5">
    <source>
        <dbReference type="PIRNR" id="PIRNR006113"/>
    </source>
</evidence>
<evidence type="ECO:0000256" key="7">
    <source>
        <dbReference type="PIRSR" id="PIRSR006113-2"/>
    </source>
</evidence>
<evidence type="ECO:0000256" key="2">
    <source>
        <dbReference type="ARBA" id="ARBA00008900"/>
    </source>
</evidence>
<keyword evidence="5" id="KW-0671">Queuosine biosynthesis</keyword>
<dbReference type="eggNOG" id="COG0720">
    <property type="taxonomic scope" value="Bacteria"/>
</dbReference>
<keyword evidence="5" id="KW-0456">Lyase</keyword>
<dbReference type="STRING" id="880072.Desac_0711"/>
<dbReference type="NCBIfam" id="TIGR03367">
    <property type="entry name" value="queuosine_QueD"/>
    <property type="match status" value="1"/>
</dbReference>
<proteinExistence type="inferred from homology"/>
<evidence type="ECO:0000313" key="8">
    <source>
        <dbReference type="EMBL" id="AEB08591.1"/>
    </source>
</evidence>
<evidence type="ECO:0000256" key="3">
    <source>
        <dbReference type="ARBA" id="ARBA00018141"/>
    </source>
</evidence>
<dbReference type="GO" id="GO:0046872">
    <property type="term" value="F:metal ion binding"/>
    <property type="evidence" value="ECO:0007669"/>
    <property type="project" value="UniProtKB-KW"/>
</dbReference>
<organism evidence="8 9">
    <name type="scientific">Desulfobacca acetoxidans (strain ATCC 700848 / DSM 11109 / ASRB2)</name>
    <dbReference type="NCBI Taxonomy" id="880072"/>
    <lineage>
        <taxon>Bacteria</taxon>
        <taxon>Pseudomonadati</taxon>
        <taxon>Thermodesulfobacteriota</taxon>
        <taxon>Desulfobaccia</taxon>
        <taxon>Desulfobaccales</taxon>
        <taxon>Desulfobaccaceae</taxon>
        <taxon>Desulfobacca</taxon>
    </lineage>
</organism>